<dbReference type="RefSeq" id="WP_394836637.1">
    <property type="nucleotide sequence ID" value="NZ_CP089929.1"/>
</dbReference>
<sequence length="58" mass="6557">MYREPDAYNALVGELERLRRRIFLAKAERVDAHQLELRSGGYTGEVHIHDNGGTGTCN</sequence>
<proteinExistence type="predicted"/>
<gene>
    <name evidence="1" type="ORF">LVJ94_06985</name>
</gene>
<evidence type="ECO:0000313" key="1">
    <source>
        <dbReference type="EMBL" id="WXB06978.1"/>
    </source>
</evidence>
<reference evidence="1" key="1">
    <citation type="submission" date="2021-12" db="EMBL/GenBank/DDBJ databases">
        <title>Discovery of the Pendulisporaceae a myxobacterial family with distinct sporulation behavior and unique specialized metabolism.</title>
        <authorList>
            <person name="Garcia R."/>
            <person name="Popoff A."/>
            <person name="Bader C.D."/>
            <person name="Loehr J."/>
            <person name="Walesch S."/>
            <person name="Walt C."/>
            <person name="Boldt J."/>
            <person name="Bunk B."/>
            <person name="Haeckl F.J.F.P.J."/>
            <person name="Gunesch A.P."/>
            <person name="Birkelbach J."/>
            <person name="Nuebel U."/>
            <person name="Pietschmann T."/>
            <person name="Bach T."/>
            <person name="Mueller R."/>
        </authorList>
    </citation>
    <scope>NUCLEOTIDE SEQUENCE</scope>
    <source>
        <strain evidence="1">MSr11367</strain>
    </source>
</reference>
<name>A0ABZ2L7W6_9BACT</name>
<accession>A0ABZ2L7W6</accession>
<dbReference type="EMBL" id="CP089983">
    <property type="protein sequence ID" value="WXB06978.1"/>
    <property type="molecule type" value="Genomic_DNA"/>
</dbReference>
<keyword evidence="2" id="KW-1185">Reference proteome</keyword>
<protein>
    <submittedName>
        <fullName evidence="1">Uncharacterized protein</fullName>
    </submittedName>
</protein>
<evidence type="ECO:0000313" key="2">
    <source>
        <dbReference type="Proteomes" id="UP001374803"/>
    </source>
</evidence>
<dbReference type="Proteomes" id="UP001374803">
    <property type="component" value="Chromosome"/>
</dbReference>
<organism evidence="1 2">
    <name type="scientific">Pendulispora rubella</name>
    <dbReference type="NCBI Taxonomy" id="2741070"/>
    <lineage>
        <taxon>Bacteria</taxon>
        <taxon>Pseudomonadati</taxon>
        <taxon>Myxococcota</taxon>
        <taxon>Myxococcia</taxon>
        <taxon>Myxococcales</taxon>
        <taxon>Sorangiineae</taxon>
        <taxon>Pendulisporaceae</taxon>
        <taxon>Pendulispora</taxon>
    </lineage>
</organism>